<dbReference type="EMBL" id="CAJNNW010011836">
    <property type="protein sequence ID" value="CAE8653666.1"/>
    <property type="molecule type" value="Genomic_DNA"/>
</dbReference>
<evidence type="ECO:0000313" key="2">
    <source>
        <dbReference type="Proteomes" id="UP000626109"/>
    </source>
</evidence>
<proteinExistence type="predicted"/>
<reference evidence="1" key="1">
    <citation type="submission" date="2021-02" db="EMBL/GenBank/DDBJ databases">
        <authorList>
            <person name="Dougan E. K."/>
            <person name="Rhodes N."/>
            <person name="Thang M."/>
            <person name="Chan C."/>
        </authorList>
    </citation>
    <scope>NUCLEOTIDE SEQUENCE</scope>
</reference>
<evidence type="ECO:0000313" key="1">
    <source>
        <dbReference type="EMBL" id="CAE8653666.1"/>
    </source>
</evidence>
<gene>
    <name evidence="1" type="ORF">PGLA2088_LOCUS10537</name>
</gene>
<organism evidence="1 2">
    <name type="scientific">Polarella glacialis</name>
    <name type="common">Dinoflagellate</name>
    <dbReference type="NCBI Taxonomy" id="89957"/>
    <lineage>
        <taxon>Eukaryota</taxon>
        <taxon>Sar</taxon>
        <taxon>Alveolata</taxon>
        <taxon>Dinophyceae</taxon>
        <taxon>Suessiales</taxon>
        <taxon>Suessiaceae</taxon>
        <taxon>Polarella</taxon>
    </lineage>
</organism>
<sequence length="220" mass="24049">GTSITALKESLVKCEISQEAAKANVSAAKAQVAEIERHCSEKGDCSEELKVFLQAGTKELTEKLDLFISRVAKSSTALVKLRAATKIKDRAELLTLGADVRSALRKHSQKLGKKGEELFTGDLSEADFVAFIGTCEEKAESLTKENLARYFAENADAETQKLSKDTLLRLVMVYYKVTAQTAITSTLSIKEATTVRKIEIGEVWASDDVAERDDAAEVTR</sequence>
<comment type="caution">
    <text evidence="1">The sequence shown here is derived from an EMBL/GenBank/DDBJ whole genome shotgun (WGS) entry which is preliminary data.</text>
</comment>
<feature type="non-terminal residue" evidence="1">
    <location>
        <position position="1"/>
    </location>
</feature>
<accession>A0A813IN93</accession>
<name>A0A813IN93_POLGL</name>
<dbReference type="AlphaFoldDB" id="A0A813IN93"/>
<feature type="non-terminal residue" evidence="1">
    <location>
        <position position="220"/>
    </location>
</feature>
<protein>
    <submittedName>
        <fullName evidence="1">Uncharacterized protein</fullName>
    </submittedName>
</protein>
<dbReference type="Proteomes" id="UP000626109">
    <property type="component" value="Unassembled WGS sequence"/>
</dbReference>